<dbReference type="Gene3D" id="1.10.1750.10">
    <property type="match status" value="1"/>
</dbReference>
<accession>A0A840I2M2</accession>
<organism evidence="3 4">
    <name type="scientific">Parvularcula dongshanensis</name>
    <dbReference type="NCBI Taxonomy" id="1173995"/>
    <lineage>
        <taxon>Bacteria</taxon>
        <taxon>Pseudomonadati</taxon>
        <taxon>Pseudomonadota</taxon>
        <taxon>Alphaproteobacteria</taxon>
        <taxon>Parvularculales</taxon>
        <taxon>Parvularculaceae</taxon>
        <taxon>Parvularcula</taxon>
    </lineage>
</organism>
<dbReference type="Pfam" id="PF08299">
    <property type="entry name" value="Bac_DnaA_C"/>
    <property type="match status" value="1"/>
</dbReference>
<evidence type="ECO:0000256" key="1">
    <source>
        <dbReference type="SAM" id="MobiDB-lite"/>
    </source>
</evidence>
<comment type="caution">
    <text evidence="3">The sequence shown here is derived from an EMBL/GenBank/DDBJ whole genome shotgun (WGS) entry which is preliminary data.</text>
</comment>
<dbReference type="GO" id="GO:0006270">
    <property type="term" value="P:DNA replication initiation"/>
    <property type="evidence" value="ECO:0007669"/>
    <property type="project" value="InterPro"/>
</dbReference>
<evidence type="ECO:0000259" key="2">
    <source>
        <dbReference type="SMART" id="SM00760"/>
    </source>
</evidence>
<gene>
    <name evidence="3" type="ORF">GGQ59_001031</name>
</gene>
<proteinExistence type="predicted"/>
<dbReference type="SUPFAM" id="SSF48295">
    <property type="entry name" value="TrpR-like"/>
    <property type="match status" value="1"/>
</dbReference>
<dbReference type="CDD" id="cd06571">
    <property type="entry name" value="Bac_DnaA_C"/>
    <property type="match status" value="1"/>
</dbReference>
<evidence type="ECO:0000313" key="3">
    <source>
        <dbReference type="EMBL" id="MBB4658531.1"/>
    </source>
</evidence>
<dbReference type="EMBL" id="JACHOB010000001">
    <property type="protein sequence ID" value="MBB4658531.1"/>
    <property type="molecule type" value="Genomic_DNA"/>
</dbReference>
<keyword evidence="4" id="KW-1185">Reference proteome</keyword>
<reference evidence="3 4" key="1">
    <citation type="submission" date="2020-08" db="EMBL/GenBank/DDBJ databases">
        <title>Genomic Encyclopedia of Type Strains, Phase IV (KMG-IV): sequencing the most valuable type-strain genomes for metagenomic binning, comparative biology and taxonomic classification.</title>
        <authorList>
            <person name="Goeker M."/>
        </authorList>
    </citation>
    <scope>NUCLEOTIDE SEQUENCE [LARGE SCALE GENOMIC DNA]</scope>
    <source>
        <strain evidence="3 4">DSM 102850</strain>
    </source>
</reference>
<dbReference type="Proteomes" id="UP000563524">
    <property type="component" value="Unassembled WGS sequence"/>
</dbReference>
<dbReference type="InterPro" id="IPR010921">
    <property type="entry name" value="Trp_repressor/repl_initiator"/>
</dbReference>
<name>A0A840I2M2_9PROT</name>
<dbReference type="AlphaFoldDB" id="A0A840I2M2"/>
<dbReference type="GO" id="GO:0006275">
    <property type="term" value="P:regulation of DNA replication"/>
    <property type="evidence" value="ECO:0007669"/>
    <property type="project" value="InterPro"/>
</dbReference>
<dbReference type="InterPro" id="IPR013159">
    <property type="entry name" value="DnaA_C"/>
</dbReference>
<dbReference type="GO" id="GO:0005524">
    <property type="term" value="F:ATP binding"/>
    <property type="evidence" value="ECO:0007669"/>
    <property type="project" value="InterPro"/>
</dbReference>
<evidence type="ECO:0000313" key="4">
    <source>
        <dbReference type="Proteomes" id="UP000563524"/>
    </source>
</evidence>
<feature type="region of interest" description="Disordered" evidence="1">
    <location>
        <begin position="119"/>
        <end position="139"/>
    </location>
</feature>
<dbReference type="SMART" id="SM00760">
    <property type="entry name" value="Bac_DnaA_C"/>
    <property type="match status" value="1"/>
</dbReference>
<sequence length="139" mass="15333">MTLESSGAGAPQDWFAFTARRLVAAEFRIAESALASASRAKQEVAFARQVAMYLAHVCYQLTYQEVADAFGRERTTVSHACAVVEDARDEGNRLDERLCKLEERLRALAKLRTGWPTAMPPSEARSGVIPFSGPTGRER</sequence>
<protein>
    <submittedName>
        <fullName evidence="3">DNA repair ATPase RecN</fullName>
    </submittedName>
</protein>
<dbReference type="GO" id="GO:0043565">
    <property type="term" value="F:sequence-specific DNA binding"/>
    <property type="evidence" value="ECO:0007669"/>
    <property type="project" value="InterPro"/>
</dbReference>
<feature type="domain" description="Chromosomal replication initiator DnaA C-terminal" evidence="2">
    <location>
        <begin position="20"/>
        <end position="84"/>
    </location>
</feature>
<dbReference type="RefSeq" id="WP_183816437.1">
    <property type="nucleotide sequence ID" value="NZ_JACHOB010000001.1"/>
</dbReference>